<evidence type="ECO:0000256" key="7">
    <source>
        <dbReference type="ARBA" id="ARBA00023136"/>
    </source>
</evidence>
<dbReference type="PROSITE" id="PS51371">
    <property type="entry name" value="CBS"/>
    <property type="match status" value="2"/>
</dbReference>
<reference evidence="12 13" key="1">
    <citation type="submission" date="2020-07" db="EMBL/GenBank/DDBJ databases">
        <title>Halieaceae bacterium, F7430, whole genome shotgun sequencing project.</title>
        <authorList>
            <person name="Jiang S."/>
            <person name="Liu Z.W."/>
            <person name="Du Z.J."/>
        </authorList>
    </citation>
    <scope>NUCLEOTIDE SEQUENCE [LARGE SCALE GENOMIC DNA]</scope>
    <source>
        <strain evidence="12 13">F7430</strain>
    </source>
</reference>
<evidence type="ECO:0000256" key="2">
    <source>
        <dbReference type="ARBA" id="ARBA00009749"/>
    </source>
</evidence>
<keyword evidence="4 10" id="KW-0812">Transmembrane</keyword>
<organism evidence="12 13">
    <name type="scientific">Sediminihaliea albiluteola</name>
    <dbReference type="NCBI Taxonomy" id="2758564"/>
    <lineage>
        <taxon>Bacteria</taxon>
        <taxon>Pseudomonadati</taxon>
        <taxon>Pseudomonadota</taxon>
        <taxon>Gammaproteobacteria</taxon>
        <taxon>Cellvibrionales</taxon>
        <taxon>Halieaceae</taxon>
        <taxon>Sediminihaliea</taxon>
    </lineage>
</organism>
<evidence type="ECO:0000256" key="4">
    <source>
        <dbReference type="ARBA" id="ARBA00022692"/>
    </source>
</evidence>
<evidence type="ECO:0000256" key="3">
    <source>
        <dbReference type="ARBA" id="ARBA00022448"/>
    </source>
</evidence>
<keyword evidence="13" id="KW-1185">Reference proteome</keyword>
<dbReference type="EMBL" id="JACFXU010000013">
    <property type="protein sequence ID" value="MBA6411855.1"/>
    <property type="molecule type" value="Genomic_DNA"/>
</dbReference>
<evidence type="ECO:0000259" key="11">
    <source>
        <dbReference type="PROSITE" id="PS51371"/>
    </source>
</evidence>
<feature type="transmembrane region" description="Helical" evidence="10">
    <location>
        <begin position="326"/>
        <end position="349"/>
    </location>
</feature>
<gene>
    <name evidence="12" type="ORF">H2508_01870</name>
</gene>
<proteinExistence type="inferred from homology"/>
<keyword evidence="3" id="KW-0813">Transport</keyword>
<name>A0A7W2TTU9_9GAMM</name>
<dbReference type="Proteomes" id="UP000539350">
    <property type="component" value="Unassembled WGS sequence"/>
</dbReference>
<protein>
    <submittedName>
        <fullName evidence="12">Magnesium transporter</fullName>
    </submittedName>
</protein>
<comment type="similarity">
    <text evidence="2">Belongs to the SLC41A transporter family.</text>
</comment>
<dbReference type="Gene3D" id="3.10.580.10">
    <property type="entry name" value="CBS-domain"/>
    <property type="match status" value="1"/>
</dbReference>
<evidence type="ECO:0000256" key="6">
    <source>
        <dbReference type="ARBA" id="ARBA00022989"/>
    </source>
</evidence>
<dbReference type="SUPFAM" id="SSF54631">
    <property type="entry name" value="CBS-domain pair"/>
    <property type="match status" value="1"/>
</dbReference>
<sequence>MEFILPAGSPSEQEVSQQEDSAEASKQVEGSVADLLLEPFGVMGPDTTVAGALDRLVHTDPVNGITYIYVVDDERHLLGVVAMRDLLLGRPGQTLADIMTREPFCLSPDSPLSQAIRAALEHRHRLYPVTDEDNKLLGMVYGWQLFESMATELSAQSGSMVGVDREERLGTSIFQAFRMRHPWLQVNLLTAFCAALVVGIFEDTIAQIVALAVFLPVLAGQSGNTGCQALAITLRGMTLGELAEFPVKRLLRKELTLGAMNGFFVGLVAAAAMWVYATMTDAGQPLMLGLSILIAMVGACMGSGVFGVLVPLTLRRFGADPAMASSIFLTTFTDILGMGLMLFLATAMVL</sequence>
<keyword evidence="6 10" id="KW-1133">Transmembrane helix</keyword>
<dbReference type="PANTHER" id="PTHR41394">
    <property type="entry name" value="MAGNESIUM TRANSPORTER MGTE"/>
    <property type="match status" value="1"/>
</dbReference>
<dbReference type="Pfam" id="PF01769">
    <property type="entry name" value="MgtE"/>
    <property type="match status" value="1"/>
</dbReference>
<evidence type="ECO:0000256" key="9">
    <source>
        <dbReference type="SAM" id="MobiDB-lite"/>
    </source>
</evidence>
<dbReference type="AlphaFoldDB" id="A0A7W2TTU9"/>
<dbReference type="SUPFAM" id="SSF161093">
    <property type="entry name" value="MgtE membrane domain-like"/>
    <property type="match status" value="1"/>
</dbReference>
<dbReference type="Gene3D" id="1.10.357.20">
    <property type="entry name" value="SLC41 divalent cation transporters, integral membrane domain"/>
    <property type="match status" value="1"/>
</dbReference>
<keyword evidence="5" id="KW-0460">Magnesium</keyword>
<accession>A0A7W2TTU9</accession>
<feature type="domain" description="CBS" evidence="11">
    <location>
        <begin position="36"/>
        <end position="98"/>
    </location>
</feature>
<dbReference type="InterPro" id="IPR036739">
    <property type="entry name" value="SLC41_membr_dom_sf"/>
</dbReference>
<keyword evidence="7 10" id="KW-0472">Membrane</keyword>
<feature type="compositionally biased region" description="Polar residues" evidence="9">
    <location>
        <begin position="10"/>
        <end position="19"/>
    </location>
</feature>
<feature type="domain" description="CBS" evidence="11">
    <location>
        <begin position="99"/>
        <end position="155"/>
    </location>
</feature>
<evidence type="ECO:0000313" key="12">
    <source>
        <dbReference type="EMBL" id="MBA6411855.1"/>
    </source>
</evidence>
<feature type="transmembrane region" description="Helical" evidence="10">
    <location>
        <begin position="183"/>
        <end position="201"/>
    </location>
</feature>
<dbReference type="PANTHER" id="PTHR41394:SF5">
    <property type="entry name" value="SLC41A_MGTE INTEGRAL MEMBRANE DOMAIN-CONTAINING PROTEIN"/>
    <property type="match status" value="1"/>
</dbReference>
<dbReference type="Pfam" id="PF00571">
    <property type="entry name" value="CBS"/>
    <property type="match status" value="2"/>
</dbReference>
<comment type="subcellular location">
    <subcellularLocation>
        <location evidence="1">Membrane</location>
        <topology evidence="1">Multi-pass membrane protein</topology>
    </subcellularLocation>
</comment>
<keyword evidence="8" id="KW-0129">CBS domain</keyword>
<dbReference type="InterPro" id="IPR006667">
    <property type="entry name" value="SLC41_membr_dom"/>
</dbReference>
<dbReference type="GO" id="GO:0016020">
    <property type="term" value="C:membrane"/>
    <property type="evidence" value="ECO:0007669"/>
    <property type="project" value="UniProtKB-SubCell"/>
</dbReference>
<evidence type="ECO:0000313" key="13">
    <source>
        <dbReference type="Proteomes" id="UP000539350"/>
    </source>
</evidence>
<dbReference type="SMART" id="SM00116">
    <property type="entry name" value="CBS"/>
    <property type="match status" value="2"/>
</dbReference>
<evidence type="ECO:0000256" key="1">
    <source>
        <dbReference type="ARBA" id="ARBA00004141"/>
    </source>
</evidence>
<evidence type="ECO:0000256" key="10">
    <source>
        <dbReference type="SAM" id="Phobius"/>
    </source>
</evidence>
<evidence type="ECO:0000256" key="5">
    <source>
        <dbReference type="ARBA" id="ARBA00022842"/>
    </source>
</evidence>
<dbReference type="GO" id="GO:0008324">
    <property type="term" value="F:monoatomic cation transmembrane transporter activity"/>
    <property type="evidence" value="ECO:0007669"/>
    <property type="project" value="InterPro"/>
</dbReference>
<evidence type="ECO:0000256" key="8">
    <source>
        <dbReference type="PROSITE-ProRule" id="PRU00703"/>
    </source>
</evidence>
<dbReference type="InterPro" id="IPR000644">
    <property type="entry name" value="CBS_dom"/>
</dbReference>
<feature type="region of interest" description="Disordered" evidence="9">
    <location>
        <begin position="1"/>
        <end position="27"/>
    </location>
</feature>
<dbReference type="InterPro" id="IPR046342">
    <property type="entry name" value="CBS_dom_sf"/>
</dbReference>
<comment type="caution">
    <text evidence="12">The sequence shown here is derived from an EMBL/GenBank/DDBJ whole genome shotgun (WGS) entry which is preliminary data.</text>
</comment>
<feature type="transmembrane region" description="Helical" evidence="10">
    <location>
        <begin position="288"/>
        <end position="314"/>
    </location>
</feature>
<feature type="transmembrane region" description="Helical" evidence="10">
    <location>
        <begin position="255"/>
        <end position="276"/>
    </location>
</feature>